<dbReference type="PANTHER" id="PTHR44154">
    <property type="entry name" value="QUINONE OXIDOREDUCTASE"/>
    <property type="match status" value="1"/>
</dbReference>
<dbReference type="InterPro" id="IPR036291">
    <property type="entry name" value="NAD(P)-bd_dom_sf"/>
</dbReference>
<name>A0A2M9EY50_9BACL</name>
<dbReference type="SUPFAM" id="SSF51735">
    <property type="entry name" value="NAD(P)-binding Rossmann-fold domains"/>
    <property type="match status" value="1"/>
</dbReference>
<dbReference type="InterPro" id="IPR020843">
    <property type="entry name" value="ER"/>
</dbReference>
<evidence type="ECO:0000313" key="4">
    <source>
        <dbReference type="Proteomes" id="UP000228680"/>
    </source>
</evidence>
<dbReference type="Gene3D" id="3.40.50.720">
    <property type="entry name" value="NAD(P)-binding Rossmann-like Domain"/>
    <property type="match status" value="1"/>
</dbReference>
<dbReference type="InterPro" id="IPR011032">
    <property type="entry name" value="GroES-like_sf"/>
</dbReference>
<proteinExistence type="predicted"/>
<reference evidence="3 4" key="1">
    <citation type="submission" date="2017-10" db="EMBL/GenBank/DDBJ databases">
        <title>Draft genome of Chryseomicrobium casticus sp. nov.</title>
        <authorList>
            <person name="Chakraborty R."/>
            <person name="Saha T."/>
        </authorList>
    </citation>
    <scope>NUCLEOTIDE SEQUENCE [LARGE SCALE GENOMIC DNA]</scope>
    <source>
        <strain evidence="3 4">ET03</strain>
    </source>
</reference>
<keyword evidence="1" id="KW-0521">NADP</keyword>
<dbReference type="SMART" id="SM00829">
    <property type="entry name" value="PKS_ER"/>
    <property type="match status" value="1"/>
</dbReference>
<dbReference type="InterPro" id="IPR051603">
    <property type="entry name" value="Zinc-ADH_QOR/CCCR"/>
</dbReference>
<dbReference type="SUPFAM" id="SSF50129">
    <property type="entry name" value="GroES-like"/>
    <property type="match status" value="1"/>
</dbReference>
<evidence type="ECO:0000256" key="1">
    <source>
        <dbReference type="ARBA" id="ARBA00022857"/>
    </source>
</evidence>
<keyword evidence="4" id="KW-1185">Reference proteome</keyword>
<dbReference type="AlphaFoldDB" id="A0A2M9EY50"/>
<dbReference type="InterPro" id="IPR013154">
    <property type="entry name" value="ADH-like_N"/>
</dbReference>
<comment type="caution">
    <text evidence="3">The sequence shown here is derived from an EMBL/GenBank/DDBJ whole genome shotgun (WGS) entry which is preliminary data.</text>
</comment>
<dbReference type="Pfam" id="PF00107">
    <property type="entry name" value="ADH_zinc_N"/>
    <property type="match status" value="1"/>
</dbReference>
<evidence type="ECO:0000259" key="2">
    <source>
        <dbReference type="SMART" id="SM00829"/>
    </source>
</evidence>
<protein>
    <submittedName>
        <fullName evidence="3">Zinc-binding alcohol dehydrogenase</fullName>
    </submittedName>
</protein>
<dbReference type="CDD" id="cd08271">
    <property type="entry name" value="MDR5"/>
    <property type="match status" value="1"/>
</dbReference>
<dbReference type="InterPro" id="IPR013149">
    <property type="entry name" value="ADH-like_C"/>
</dbReference>
<dbReference type="GO" id="GO:0016491">
    <property type="term" value="F:oxidoreductase activity"/>
    <property type="evidence" value="ECO:0007669"/>
    <property type="project" value="InterPro"/>
</dbReference>
<accession>A0A2M9EY50</accession>
<evidence type="ECO:0000313" key="3">
    <source>
        <dbReference type="EMBL" id="PJK16132.1"/>
    </source>
</evidence>
<dbReference type="OrthoDB" id="9792162at2"/>
<dbReference type="Gene3D" id="3.90.180.10">
    <property type="entry name" value="Medium-chain alcohol dehydrogenases, catalytic domain"/>
    <property type="match status" value="1"/>
</dbReference>
<dbReference type="Proteomes" id="UP000228680">
    <property type="component" value="Unassembled WGS sequence"/>
</dbReference>
<gene>
    <name evidence="3" type="ORF">CQS04_09465</name>
</gene>
<dbReference type="Pfam" id="PF08240">
    <property type="entry name" value="ADH_N"/>
    <property type="match status" value="1"/>
</dbReference>
<dbReference type="RefSeq" id="WP_100353910.1">
    <property type="nucleotide sequence ID" value="NZ_PCGR01000003.1"/>
</dbReference>
<feature type="domain" description="Enoyl reductase (ER)" evidence="2">
    <location>
        <begin position="10"/>
        <end position="323"/>
    </location>
</feature>
<dbReference type="PANTHER" id="PTHR44154:SF1">
    <property type="entry name" value="QUINONE OXIDOREDUCTASE"/>
    <property type="match status" value="1"/>
</dbReference>
<sequence length="326" mass="35447">MKALLLEEKGLWKEMKVQDIETPTPGPGEVLVKVHAAGLNPVDYKTGTNGNPNWSYPHILGLDAAGTIEAVGEGVTEWNQGDRVLFHGDLRKQGVFAEFAVTTAHTISRIPDEVSFEDAAALPTAAYTAYQALFRKFPMNVLDTLLIHAGAGGVGGFAIQFAKQAGKTVYSTASKHNHEYVKSLGADEVIDYREEDVKARVMELTDGRGVDAVLDTVNRESATNSLDLIAYGGHLAHIAGAPDYTHITPFTRVISYHEVALAANHQQNDVVAERDLARIGDDVLHMLAEGKIKSLLECTITLEEVPQALEELSERHVKGKIVAKLF</sequence>
<organism evidence="3 4">
    <name type="scientific">Chryseomicrobium excrementi</name>
    <dbReference type="NCBI Taxonomy" id="2041346"/>
    <lineage>
        <taxon>Bacteria</taxon>
        <taxon>Bacillati</taxon>
        <taxon>Bacillota</taxon>
        <taxon>Bacilli</taxon>
        <taxon>Bacillales</taxon>
        <taxon>Caryophanaceae</taxon>
        <taxon>Chryseomicrobium</taxon>
    </lineage>
</organism>
<dbReference type="EMBL" id="PCGR01000003">
    <property type="protein sequence ID" value="PJK16132.1"/>
    <property type="molecule type" value="Genomic_DNA"/>
</dbReference>